<dbReference type="OrthoDB" id="5086500at2759"/>
<dbReference type="EMBL" id="ML977621">
    <property type="protein sequence ID" value="KAF1996777.1"/>
    <property type="molecule type" value="Genomic_DNA"/>
</dbReference>
<sequence length="318" mass="36594">MDSQKSKFPPISKTASHLSDSGVVHPATSFRVNSLLRLNEHSPTSLSRELNTPRLNNIHHHLWLAGLPKAARPLHRQKLLGRNILITEDPDEHLVWFEDKIFIKPLPEFLLDWDTWNISLCSNQELYKSACGMLLSYAWLVRHKSDLEIAKDSGLLLKDIEWAHWVDFINVFLANINCEALSDVNQRYRYGELRLSRLNTICRLFPSTYSLSNMIRGYQTRSTWYQAFFGRHFKWMLAVFATLSIILSALQVGLATTKLQDNAAFQIVSYRFTATSLIAVAAGLVVVLAVWLILFIYHLLAAWQINRVVKHRKYSSMV</sequence>
<dbReference type="Pfam" id="PF20246">
    <property type="entry name" value="DUF6601"/>
    <property type="match status" value="1"/>
</dbReference>
<evidence type="ECO:0000313" key="3">
    <source>
        <dbReference type="EMBL" id="KAF1996777.1"/>
    </source>
</evidence>
<dbReference type="AlphaFoldDB" id="A0A6A5W633"/>
<feature type="region of interest" description="Disordered" evidence="1">
    <location>
        <begin position="1"/>
        <end position="21"/>
    </location>
</feature>
<keyword evidence="2" id="KW-1133">Transmembrane helix</keyword>
<evidence type="ECO:0000313" key="4">
    <source>
        <dbReference type="Proteomes" id="UP000799779"/>
    </source>
</evidence>
<keyword evidence="4" id="KW-1185">Reference proteome</keyword>
<protein>
    <submittedName>
        <fullName evidence="3">Uncharacterized protein</fullName>
    </submittedName>
</protein>
<evidence type="ECO:0000256" key="1">
    <source>
        <dbReference type="SAM" id="MobiDB-lite"/>
    </source>
</evidence>
<name>A0A6A5W633_9PLEO</name>
<evidence type="ECO:0000256" key="2">
    <source>
        <dbReference type="SAM" id="Phobius"/>
    </source>
</evidence>
<dbReference type="Proteomes" id="UP000799779">
    <property type="component" value="Unassembled WGS sequence"/>
</dbReference>
<dbReference type="PANTHER" id="PTHR34414:SF1">
    <property type="entry name" value="SUBTILISIN-LIKE SERINE PROTEASE"/>
    <property type="match status" value="1"/>
</dbReference>
<reference evidence="3" key="1">
    <citation type="journal article" date="2020" name="Stud. Mycol.">
        <title>101 Dothideomycetes genomes: a test case for predicting lifestyles and emergence of pathogens.</title>
        <authorList>
            <person name="Haridas S."/>
            <person name="Albert R."/>
            <person name="Binder M."/>
            <person name="Bloem J."/>
            <person name="Labutti K."/>
            <person name="Salamov A."/>
            <person name="Andreopoulos B."/>
            <person name="Baker S."/>
            <person name="Barry K."/>
            <person name="Bills G."/>
            <person name="Bluhm B."/>
            <person name="Cannon C."/>
            <person name="Castanera R."/>
            <person name="Culley D."/>
            <person name="Daum C."/>
            <person name="Ezra D."/>
            <person name="Gonzalez J."/>
            <person name="Henrissat B."/>
            <person name="Kuo A."/>
            <person name="Liang C."/>
            <person name="Lipzen A."/>
            <person name="Lutzoni F."/>
            <person name="Magnuson J."/>
            <person name="Mondo S."/>
            <person name="Nolan M."/>
            <person name="Ohm R."/>
            <person name="Pangilinan J."/>
            <person name="Park H.-J."/>
            <person name="Ramirez L."/>
            <person name="Alfaro M."/>
            <person name="Sun H."/>
            <person name="Tritt A."/>
            <person name="Yoshinaga Y."/>
            <person name="Zwiers L.-H."/>
            <person name="Turgeon B."/>
            <person name="Goodwin S."/>
            <person name="Spatafora J."/>
            <person name="Crous P."/>
            <person name="Grigoriev I."/>
        </authorList>
    </citation>
    <scope>NUCLEOTIDE SEQUENCE</scope>
    <source>
        <strain evidence="3">CBS 123094</strain>
    </source>
</reference>
<keyword evidence="2" id="KW-0472">Membrane</keyword>
<feature type="transmembrane region" description="Helical" evidence="2">
    <location>
        <begin position="277"/>
        <end position="303"/>
    </location>
</feature>
<dbReference type="InterPro" id="IPR046536">
    <property type="entry name" value="DUF6601"/>
</dbReference>
<proteinExistence type="predicted"/>
<accession>A0A6A5W633</accession>
<dbReference type="PANTHER" id="PTHR34414">
    <property type="entry name" value="HET DOMAIN-CONTAINING PROTEIN-RELATED"/>
    <property type="match status" value="1"/>
</dbReference>
<feature type="transmembrane region" description="Helical" evidence="2">
    <location>
        <begin position="235"/>
        <end position="257"/>
    </location>
</feature>
<organism evidence="3 4">
    <name type="scientific">Amniculicola lignicola CBS 123094</name>
    <dbReference type="NCBI Taxonomy" id="1392246"/>
    <lineage>
        <taxon>Eukaryota</taxon>
        <taxon>Fungi</taxon>
        <taxon>Dikarya</taxon>
        <taxon>Ascomycota</taxon>
        <taxon>Pezizomycotina</taxon>
        <taxon>Dothideomycetes</taxon>
        <taxon>Pleosporomycetidae</taxon>
        <taxon>Pleosporales</taxon>
        <taxon>Amniculicolaceae</taxon>
        <taxon>Amniculicola</taxon>
    </lineage>
</organism>
<gene>
    <name evidence="3" type="ORF">P154DRAFT_525353</name>
</gene>
<keyword evidence="2" id="KW-0812">Transmembrane</keyword>